<proteinExistence type="predicted"/>
<accession>A0A2R4WXT8</accession>
<gene>
    <name evidence="1" type="ORF">HARCEL1_00785</name>
</gene>
<reference evidence="1 2" key="1">
    <citation type="submission" date="2018-04" db="EMBL/GenBank/DDBJ databases">
        <title>Halococcoides cellulosivorans gen. nov., sp. nov., an extremely halophilic cellulose-utilizing haloarchaeon from hypersaline lakes.</title>
        <authorList>
            <person name="Sorokin D.Y."/>
            <person name="Toshchakov S.V."/>
            <person name="Samarov N.I."/>
            <person name="Korzhenkov A."/>
            <person name="Kublanov I.V."/>
        </authorList>
    </citation>
    <scope>NUCLEOTIDE SEQUENCE [LARGE SCALE GENOMIC DNA]</scope>
    <source>
        <strain evidence="1 2">HArcel1</strain>
    </source>
</reference>
<sequence length="150" mass="16545">MSSQDIGAQVVEGDIAPEMIERRTGYDVLYADKGGTDPGIDLIAKDGDDYVITEVKFTRQGKTPGKGMLDSYRDGARQMKNNWIDDAFGDEISSSDMDEYTEVRSAIRTEDYRKEIFVVQDGPAGKSITSGLTDFDIDDVNIIRTSGVTQ</sequence>
<dbReference type="CDD" id="cd20702">
    <property type="entry name" value="PoNe"/>
    <property type="match status" value="1"/>
</dbReference>
<organism evidence="1 2">
    <name type="scientific">Halococcoides cellulosivorans</name>
    <dbReference type="NCBI Taxonomy" id="1679096"/>
    <lineage>
        <taxon>Archaea</taxon>
        <taxon>Methanobacteriati</taxon>
        <taxon>Methanobacteriota</taxon>
        <taxon>Stenosarchaea group</taxon>
        <taxon>Halobacteria</taxon>
        <taxon>Halobacteriales</taxon>
        <taxon>Haloarculaceae</taxon>
        <taxon>Halococcoides</taxon>
    </lineage>
</organism>
<dbReference type="AlphaFoldDB" id="A0A2R4WXT8"/>
<keyword evidence="2" id="KW-1185">Reference proteome</keyword>
<evidence type="ECO:0000313" key="1">
    <source>
        <dbReference type="EMBL" id="AWB26355.1"/>
    </source>
</evidence>
<evidence type="ECO:0008006" key="3">
    <source>
        <dbReference type="Google" id="ProtNLM"/>
    </source>
</evidence>
<dbReference type="Proteomes" id="UP000244727">
    <property type="component" value="Chromosome"/>
</dbReference>
<protein>
    <recommendedName>
        <fullName evidence="3">Restriction endonuclease type IV Mrr domain-containing protein</fullName>
    </recommendedName>
</protein>
<name>A0A2R4WXT8_9EURY</name>
<dbReference type="EMBL" id="CP028858">
    <property type="protein sequence ID" value="AWB26355.1"/>
    <property type="molecule type" value="Genomic_DNA"/>
</dbReference>
<dbReference type="KEGG" id="harc:HARCEL1_00785"/>
<evidence type="ECO:0000313" key="2">
    <source>
        <dbReference type="Proteomes" id="UP000244727"/>
    </source>
</evidence>